<dbReference type="Proteomes" id="UP000646911">
    <property type="component" value="Unassembled WGS sequence"/>
</dbReference>
<dbReference type="InterPro" id="IPR045694">
    <property type="entry name" value="DUF6058"/>
</dbReference>
<dbReference type="EMBL" id="JACOFX010000005">
    <property type="protein sequence ID" value="MBC3908241.1"/>
    <property type="molecule type" value="Genomic_DNA"/>
</dbReference>
<dbReference type="Pfam" id="PF19531">
    <property type="entry name" value="DUF6058"/>
    <property type="match status" value="1"/>
</dbReference>
<proteinExistence type="predicted"/>
<name>A0ABR6Z8Z5_9BURK</name>
<organism evidence="1 2">
    <name type="scientific">Undibacterium umbellatum</name>
    <dbReference type="NCBI Taxonomy" id="2762300"/>
    <lineage>
        <taxon>Bacteria</taxon>
        <taxon>Pseudomonadati</taxon>
        <taxon>Pseudomonadota</taxon>
        <taxon>Betaproteobacteria</taxon>
        <taxon>Burkholderiales</taxon>
        <taxon>Oxalobacteraceae</taxon>
        <taxon>Undibacterium</taxon>
    </lineage>
</organism>
<evidence type="ECO:0000313" key="2">
    <source>
        <dbReference type="Proteomes" id="UP000646911"/>
    </source>
</evidence>
<protein>
    <submittedName>
        <fullName evidence="1">Uncharacterized protein</fullName>
    </submittedName>
</protein>
<reference evidence="1 2" key="1">
    <citation type="submission" date="2020-08" db="EMBL/GenBank/DDBJ databases">
        <title>Novel species isolated from subtropical streams in China.</title>
        <authorList>
            <person name="Lu H."/>
        </authorList>
    </citation>
    <scope>NUCLEOTIDE SEQUENCE [LARGE SCALE GENOMIC DNA]</scope>
    <source>
        <strain evidence="1 2">NL8W</strain>
    </source>
</reference>
<accession>A0ABR6Z8Z5</accession>
<dbReference type="RefSeq" id="WP_186953801.1">
    <property type="nucleotide sequence ID" value="NZ_JACOFX010000005.1"/>
</dbReference>
<gene>
    <name evidence="1" type="ORF">H8L47_11810</name>
</gene>
<evidence type="ECO:0000313" key="1">
    <source>
        <dbReference type="EMBL" id="MBC3908241.1"/>
    </source>
</evidence>
<comment type="caution">
    <text evidence="1">The sequence shown here is derived from an EMBL/GenBank/DDBJ whole genome shotgun (WGS) entry which is preliminary data.</text>
</comment>
<sequence length="234" mass="25625">MSELQLYLNRHFLNRAQFAAACAISEAELNDLLAAQILPGPSYVVSENATINSAVFGESDVNDTVAGEYFRGCHTVWCERAKQLVAEHGETAAPELMKQEFMRDYIAALTEMNTSVWHLRDCFEADGTVNIAGLAENAELHWKHLLLGTFGICTANPVSAAEIACKGVLQEKLSHLTANGSKTDFSAAEARGILPVVDAFANAAMWFSPAEYARSSRKRLVDDLRPRLQAAMTM</sequence>
<keyword evidence="2" id="KW-1185">Reference proteome</keyword>